<keyword evidence="2" id="KW-1185">Reference proteome</keyword>
<dbReference type="RefSeq" id="WP_189176682.1">
    <property type="nucleotide sequence ID" value="NZ_BMNG01000016.1"/>
</dbReference>
<dbReference type="EMBL" id="BMNG01000016">
    <property type="protein sequence ID" value="GGO54747.1"/>
    <property type="molecule type" value="Genomic_DNA"/>
</dbReference>
<comment type="caution">
    <text evidence="1">The sequence shown here is derived from an EMBL/GenBank/DDBJ whole genome shotgun (WGS) entry which is preliminary data.</text>
</comment>
<protein>
    <submittedName>
        <fullName evidence="1">Uncharacterized protein</fullName>
    </submittedName>
</protein>
<gene>
    <name evidence="1" type="ORF">GCM10012286_65240</name>
</gene>
<evidence type="ECO:0000313" key="1">
    <source>
        <dbReference type="EMBL" id="GGO54747.1"/>
    </source>
</evidence>
<sequence>MGESEFRLPPTNPDGGWARVREPLPAPALDLTAPPTVIARPIATVELRTQLLAPPAAGHPAEPSMERDRRGVARYGLRMLLSGALGADPEDVVIDDEACPHCGVVHDCTAAAPGAGPAPVHFASLIHRGLAVHALADTPVGLGLAVPDGPAREAMLRARKPARLAAGAGAVARGSCAAPRTAAVARAVEYVDVPQEQVRVVSVVWQERHRP</sequence>
<name>A0ABQ2MNX6_9ACTN</name>
<reference evidence="2" key="1">
    <citation type="journal article" date="2019" name="Int. J. Syst. Evol. Microbiol.">
        <title>The Global Catalogue of Microorganisms (GCM) 10K type strain sequencing project: providing services to taxonomists for standard genome sequencing and annotation.</title>
        <authorList>
            <consortium name="The Broad Institute Genomics Platform"/>
            <consortium name="The Broad Institute Genome Sequencing Center for Infectious Disease"/>
            <person name="Wu L."/>
            <person name="Ma J."/>
        </authorList>
    </citation>
    <scope>NUCLEOTIDE SEQUENCE [LARGE SCALE GENOMIC DNA]</scope>
    <source>
        <strain evidence="2">CGMCC 4.7349</strain>
    </source>
</reference>
<dbReference type="Proteomes" id="UP000656881">
    <property type="component" value="Unassembled WGS sequence"/>
</dbReference>
<accession>A0ABQ2MNX6</accession>
<proteinExistence type="predicted"/>
<evidence type="ECO:0000313" key="2">
    <source>
        <dbReference type="Proteomes" id="UP000656881"/>
    </source>
</evidence>
<organism evidence="1 2">
    <name type="scientific">Streptomyces lasiicapitis</name>
    <dbReference type="NCBI Taxonomy" id="1923961"/>
    <lineage>
        <taxon>Bacteria</taxon>
        <taxon>Bacillati</taxon>
        <taxon>Actinomycetota</taxon>
        <taxon>Actinomycetes</taxon>
        <taxon>Kitasatosporales</taxon>
        <taxon>Streptomycetaceae</taxon>
        <taxon>Streptomyces</taxon>
    </lineage>
</organism>